<dbReference type="Pfam" id="PF04059">
    <property type="entry name" value="RRM_2"/>
    <property type="match status" value="1"/>
</dbReference>
<dbReference type="GO" id="GO:0003723">
    <property type="term" value="F:RNA binding"/>
    <property type="evidence" value="ECO:0007669"/>
    <property type="project" value="UniProtKB-KW"/>
</dbReference>
<proteinExistence type="predicted"/>
<dbReference type="SUPFAM" id="SSF54928">
    <property type="entry name" value="RNA-binding domain, RBD"/>
    <property type="match status" value="1"/>
</dbReference>
<feature type="region of interest" description="Disordered" evidence="2">
    <location>
        <begin position="433"/>
        <end position="476"/>
    </location>
</feature>
<dbReference type="Proteomes" id="UP000094065">
    <property type="component" value="Unassembled WGS sequence"/>
</dbReference>
<feature type="region of interest" description="Disordered" evidence="2">
    <location>
        <begin position="107"/>
        <end position="127"/>
    </location>
</feature>
<feature type="compositionally biased region" description="Polar residues" evidence="2">
    <location>
        <begin position="1"/>
        <end position="11"/>
    </location>
</feature>
<organism evidence="4 5">
    <name type="scientific">Cryptococcus amylolentus CBS 6039</name>
    <dbReference type="NCBI Taxonomy" id="1295533"/>
    <lineage>
        <taxon>Eukaryota</taxon>
        <taxon>Fungi</taxon>
        <taxon>Dikarya</taxon>
        <taxon>Basidiomycota</taxon>
        <taxon>Agaricomycotina</taxon>
        <taxon>Tremellomycetes</taxon>
        <taxon>Tremellales</taxon>
        <taxon>Cryptococcaceae</taxon>
        <taxon>Cryptococcus</taxon>
    </lineage>
</organism>
<feature type="compositionally biased region" description="Low complexity" evidence="2">
    <location>
        <begin position="447"/>
        <end position="460"/>
    </location>
</feature>
<comment type="caution">
    <text evidence="4">The sequence shown here is derived from an EMBL/GenBank/DDBJ whole genome shotgun (WGS) entry which is preliminary data.</text>
</comment>
<evidence type="ECO:0000256" key="2">
    <source>
        <dbReference type="SAM" id="MobiDB-lite"/>
    </source>
</evidence>
<dbReference type="OrthoDB" id="417481at2759"/>
<feature type="region of interest" description="Disordered" evidence="2">
    <location>
        <begin position="1"/>
        <end position="62"/>
    </location>
</feature>
<feature type="domain" description="Mei2-like C-terminal RNA recognition motif" evidence="3">
    <location>
        <begin position="540"/>
        <end position="636"/>
    </location>
</feature>
<protein>
    <recommendedName>
        <fullName evidence="3">Mei2-like C-terminal RNA recognition motif domain-containing protein</fullName>
    </recommendedName>
</protein>
<evidence type="ECO:0000313" key="5">
    <source>
        <dbReference type="Proteomes" id="UP000094065"/>
    </source>
</evidence>
<accession>A0A1E3I840</accession>
<dbReference type="AlphaFoldDB" id="A0A1E3I840"/>
<evidence type="ECO:0000259" key="3">
    <source>
        <dbReference type="Pfam" id="PF04059"/>
    </source>
</evidence>
<dbReference type="CDD" id="cd12532">
    <property type="entry name" value="RRM3_MEI2_fungi"/>
    <property type="match status" value="1"/>
</dbReference>
<dbReference type="InterPro" id="IPR034862">
    <property type="entry name" value="Fungal_Mei2-like_RRM3"/>
</dbReference>
<keyword evidence="1" id="KW-0694">RNA-binding</keyword>
<dbReference type="InterPro" id="IPR007201">
    <property type="entry name" value="Mei2-like_Rrm_C"/>
</dbReference>
<dbReference type="PANTHER" id="PTHR23189">
    <property type="entry name" value="RNA RECOGNITION MOTIF-CONTAINING"/>
    <property type="match status" value="1"/>
</dbReference>
<reference evidence="4 5" key="1">
    <citation type="submission" date="2016-06" db="EMBL/GenBank/DDBJ databases">
        <title>Evolution of pathogenesis and genome organization in the Tremellales.</title>
        <authorList>
            <person name="Cuomo C."/>
            <person name="Litvintseva A."/>
            <person name="Heitman J."/>
            <person name="Chen Y."/>
            <person name="Sun S."/>
            <person name="Springer D."/>
            <person name="Dromer F."/>
            <person name="Young S."/>
            <person name="Zeng Q."/>
            <person name="Chapman S."/>
            <person name="Gujja S."/>
            <person name="Saif S."/>
            <person name="Birren B."/>
        </authorList>
    </citation>
    <scope>NUCLEOTIDE SEQUENCE [LARGE SCALE GENOMIC DNA]</scope>
    <source>
        <strain evidence="4 5">CBS 6039</strain>
    </source>
</reference>
<feature type="compositionally biased region" description="Low complexity" evidence="2">
    <location>
        <begin position="44"/>
        <end position="59"/>
    </location>
</feature>
<dbReference type="InterPro" id="IPR035979">
    <property type="entry name" value="RBD_domain_sf"/>
</dbReference>
<dbReference type="RefSeq" id="XP_018998540.1">
    <property type="nucleotide sequence ID" value="XM_019133835.1"/>
</dbReference>
<evidence type="ECO:0000256" key="1">
    <source>
        <dbReference type="ARBA" id="ARBA00022884"/>
    </source>
</evidence>
<gene>
    <name evidence="4" type="ORF">L202_00619</name>
</gene>
<dbReference type="GeneID" id="30151928"/>
<dbReference type="STRING" id="1295533.A0A1E3I840"/>
<evidence type="ECO:0000313" key="4">
    <source>
        <dbReference type="EMBL" id="ODN84737.1"/>
    </source>
</evidence>
<keyword evidence="5" id="KW-1185">Reference proteome</keyword>
<dbReference type="EMBL" id="AWGJ01000001">
    <property type="protein sequence ID" value="ODN84737.1"/>
    <property type="molecule type" value="Genomic_DNA"/>
</dbReference>
<sequence>MASPATSTASLPRQPGPRAIPIMDPADAPQMSSPTKRAYQAMETPTTGPSYPPSSETTSKAFSPDISKLKIEMTEDDGPSPFWGMGGATMGTLNKRQDGWAYQTPRRFSIPRSSSPTPGLTTTPYTPQTRYSARSADIGTPVTPHTPDYPNFDYRRHSETSDAMHRATQKPFNKPVEEEYTAQTLGRYLLITNVPMDVRNDDFRDMIQDIAEFKALIVKHLQTKGCVIVAFHDPRENLKVFQRLRAGPINIGSAYPSLNLSCMPVTKDLVESVTGHGPAWEEVWKTSEAVVRIDIDGGNPVNPDAMHRVVCAIAPYQSIEPIGYDCRSYVVDFFDTRDAATCIRTLDGHVSGQAYVSANYYDPTPRYAPTRPTLGSRAFSLGSAAFIPGSLGLPKTDSYSDVFSLGQSAETTGVHTPSSATFNRLRSDDDIFPSRSASLSPTKREVSASGPAYSAASPWARRGSTPAVFSDTDTPPRMLSLSRRLSEAGTVQGLVNKADITARARQRQGLGGHWDANDRKSIPEQNRVFLERIVAGLDHRTTVMIKDVPNKLSRQELVEILDEVVPSEFDFVYLRFDFKNCCNVGYAFVNFCSVSALVRFIQARVGKKWNMFSSEKVLQVSYADIQGKAALINKFKNSAVMSVVESWRPQIFYSSGSMKGQPEPFPVPDNLSLRERSGAGFAGENFKMSWPDTVNRIIQARHPATFSESHERPYEYAQTCFDHGF</sequence>
<name>A0A1E3I840_9TREE</name>